<dbReference type="Pfam" id="PF12879">
    <property type="entry name" value="SICA_C"/>
    <property type="match status" value="1"/>
</dbReference>
<feature type="compositionally biased region" description="Acidic residues" evidence="1">
    <location>
        <begin position="506"/>
        <end position="517"/>
    </location>
</feature>
<feature type="domain" description="Schizont-infected cell agglutination extracellular beta" evidence="3">
    <location>
        <begin position="30"/>
        <end position="197"/>
    </location>
</feature>
<dbReference type="Pfam" id="PF12878">
    <property type="entry name" value="SICA_beta"/>
    <property type="match status" value="1"/>
</dbReference>
<keyword evidence="2" id="KW-0472">Membrane</keyword>
<feature type="compositionally biased region" description="Acidic residues" evidence="1">
    <location>
        <begin position="456"/>
        <end position="497"/>
    </location>
</feature>
<accession>A0A1B1DSP2</accession>
<reference evidence="6" key="1">
    <citation type="submission" date="2016-06" db="EMBL/GenBank/DDBJ databases">
        <title>First high quality genome sequence of Plasmodium coatneyi using continuous long reads from single molecule, real-time sequencing.</title>
        <authorList>
            <person name="Chien J.-T."/>
            <person name="Pakala S.B."/>
            <person name="Geraldo J.A."/>
            <person name="Lapp S.A."/>
            <person name="Barnwell J.W."/>
            <person name="Kissinger J.C."/>
            <person name="Galinski M.R."/>
            <person name="Humphrey J.C."/>
        </authorList>
    </citation>
    <scope>NUCLEOTIDE SEQUENCE [LARGE SCALE GENOMIC DNA]</scope>
    <source>
        <strain evidence="6">Hackeri</strain>
    </source>
</reference>
<evidence type="ECO:0000259" key="3">
    <source>
        <dbReference type="Pfam" id="PF12878"/>
    </source>
</evidence>
<gene>
    <name evidence="5" type="ORF">PCOAH_00000900</name>
</gene>
<dbReference type="InterPro" id="IPR024285">
    <property type="entry name" value="SICA_extracell_b"/>
</dbReference>
<evidence type="ECO:0000313" key="5">
    <source>
        <dbReference type="EMBL" id="ANQ05803.1"/>
    </source>
</evidence>
<evidence type="ECO:0000313" key="6">
    <source>
        <dbReference type="Proteomes" id="UP000092716"/>
    </source>
</evidence>
<dbReference type="GeneID" id="30906809"/>
<feature type="domain" description="Schizont-infected cell agglutination C-terminal" evidence="4">
    <location>
        <begin position="613"/>
        <end position="736"/>
    </location>
</feature>
<dbReference type="AlphaFoldDB" id="A0A1B1DSP2"/>
<feature type="compositionally biased region" description="Low complexity" evidence="1">
    <location>
        <begin position="549"/>
        <end position="559"/>
    </location>
</feature>
<dbReference type="KEGG" id="pcot:PCOAH_00000900"/>
<sequence>MVLGVVGGRKGVLEGRLLEVTCKDSKLQQSLKDVIDKWHKDKGKTQNPQKDWDQVWMEILQMIEPLSNYISTYKSSVEETYCKNPSGQGTKWTEADRNACMLITAGLKHIYEIKEDPGKEGDVAKKNDRIFRQTAACIILNELIRKLQEKANSCTQVITIEEGIKHAFSVSSQIKNSVCANDNDCIMCIQEDYSNCTMNKEQVGNKLKAKFDNDAEIKKALEDIYPPANPSSTSGTATIRGWFTRFSEDVTGKDEQQYDELEHMLELCNDDGEDNGFNGKVDLKEYKEFCKIMVKNIILTTGVPKEYKNKGGQTPCEKKVKNIPVCDLLKVWMYYMHIFCVPEAVIKHFLDAVKQVRDGFKRGLIKDYKYVECAYDAAFKIPVGDRRYMESEAYEVFSKSTLYEKIKALTNKKAWCKEAPKRPSPGRADQEKEDQVISGEFENLKNLFTKIDEKFQEEEEPQKQDEEDPPREEDPPGEEGELDDVVEDDEEEEEAESEAASKDPDQAEDTDAQDPEVPDAQVTEKDSEKEATQEVKPALPEDDSREAPSYSGSSSSSSSADPGAGKLGGSLPGAPVTTTASARTDKMDNPVLPYLPLTPAVLCISIMSYLLWKYFGMLRKTRKRYRRAHQVRGPSLEQQIVDHVDQDRPHAYTLVKKRKPRSTPIKRRKKQGVGRRPVGRRGGVRRRMIIDIHLEVLNECQMGDTKLVQEDFFEILVQEFMGSKFMEEENVPKEQVQS</sequence>
<evidence type="ECO:0000259" key="4">
    <source>
        <dbReference type="Pfam" id="PF12879"/>
    </source>
</evidence>
<organism evidence="5 6">
    <name type="scientific">Plasmodium coatneyi</name>
    <dbReference type="NCBI Taxonomy" id="208452"/>
    <lineage>
        <taxon>Eukaryota</taxon>
        <taxon>Sar</taxon>
        <taxon>Alveolata</taxon>
        <taxon>Apicomplexa</taxon>
        <taxon>Aconoidasida</taxon>
        <taxon>Haemosporida</taxon>
        <taxon>Plasmodiidae</taxon>
        <taxon>Plasmodium</taxon>
    </lineage>
</organism>
<keyword evidence="2" id="KW-1133">Transmembrane helix</keyword>
<evidence type="ECO:0000256" key="2">
    <source>
        <dbReference type="SAM" id="Phobius"/>
    </source>
</evidence>
<evidence type="ECO:0000256" key="1">
    <source>
        <dbReference type="SAM" id="MobiDB-lite"/>
    </source>
</evidence>
<proteinExistence type="predicted"/>
<name>A0A1B1DSP2_9APIC</name>
<keyword evidence="6" id="KW-1185">Reference proteome</keyword>
<feature type="transmembrane region" description="Helical" evidence="2">
    <location>
        <begin position="591"/>
        <end position="612"/>
    </location>
</feature>
<dbReference type="RefSeq" id="XP_019912498.1">
    <property type="nucleotide sequence ID" value="XM_020056907.1"/>
</dbReference>
<feature type="region of interest" description="Disordered" evidence="1">
    <location>
        <begin position="456"/>
        <end position="589"/>
    </location>
</feature>
<dbReference type="InterPro" id="IPR024288">
    <property type="entry name" value="SICA_C"/>
</dbReference>
<dbReference type="EMBL" id="CP016239">
    <property type="protein sequence ID" value="ANQ05803.1"/>
    <property type="molecule type" value="Genomic_DNA"/>
</dbReference>
<protein>
    <submittedName>
        <fullName evidence="5">SICA antigen</fullName>
    </submittedName>
</protein>
<dbReference type="VEuPathDB" id="PlasmoDB:PCOAH_00000900"/>
<dbReference type="OrthoDB" id="6133115at2759"/>
<dbReference type="Proteomes" id="UP000092716">
    <property type="component" value="Chromosome 1"/>
</dbReference>
<feature type="compositionally biased region" description="Basic and acidic residues" evidence="1">
    <location>
        <begin position="522"/>
        <end position="533"/>
    </location>
</feature>
<keyword evidence="2" id="KW-0812">Transmembrane</keyword>